<evidence type="ECO:0000313" key="2">
    <source>
        <dbReference type="EMBL" id="GAB69451.1"/>
    </source>
</evidence>
<evidence type="ECO:0000313" key="3">
    <source>
        <dbReference type="Proteomes" id="UP000006319"/>
    </source>
</evidence>
<dbReference type="AlphaFoldDB" id="K6UF43"/>
<feature type="transmembrane region" description="Helical" evidence="1">
    <location>
        <begin position="172"/>
        <end position="194"/>
    </location>
</feature>
<dbReference type="Pfam" id="PF05795">
    <property type="entry name" value="Plasmodium_Vir"/>
    <property type="match status" value="2"/>
</dbReference>
<dbReference type="VEuPathDB" id="PlasmoDB:PCYB_001990"/>
<evidence type="ECO:0000256" key="1">
    <source>
        <dbReference type="SAM" id="Phobius"/>
    </source>
</evidence>
<dbReference type="PhylomeDB" id="K6UF43"/>
<dbReference type="GeneID" id="14695993"/>
<organism evidence="2 3">
    <name type="scientific">Plasmodium cynomolgi (strain B)</name>
    <dbReference type="NCBI Taxonomy" id="1120755"/>
    <lineage>
        <taxon>Eukaryota</taxon>
        <taxon>Sar</taxon>
        <taxon>Alveolata</taxon>
        <taxon>Apicomplexa</taxon>
        <taxon>Aconoidasida</taxon>
        <taxon>Haemosporida</taxon>
        <taxon>Plasmodiidae</taxon>
        <taxon>Plasmodium</taxon>
        <taxon>Plasmodium (Plasmodium)</taxon>
    </lineage>
</organism>
<proteinExistence type="predicted"/>
<keyword evidence="1" id="KW-1133">Transmembrane helix</keyword>
<dbReference type="OrthoDB" id="383976at2759"/>
<reference evidence="2 3" key="1">
    <citation type="journal article" date="2012" name="Nat. Genet.">
        <title>Plasmodium cynomolgi genome sequences provide insight into Plasmodium vivax and the monkey malaria clade.</title>
        <authorList>
            <person name="Tachibana S."/>
            <person name="Sullivan S.A."/>
            <person name="Kawai S."/>
            <person name="Nakamura S."/>
            <person name="Kim H.R."/>
            <person name="Goto N."/>
            <person name="Arisue N."/>
            <person name="Palacpac N.M.Q."/>
            <person name="Honma H."/>
            <person name="Yagi M."/>
            <person name="Tougan T."/>
            <person name="Katakai Y."/>
            <person name="Kaneko O."/>
            <person name="Mita T."/>
            <person name="Kita K."/>
            <person name="Yasutomi Y."/>
            <person name="Sutton P.L."/>
            <person name="Shakhbatyan R."/>
            <person name="Horii T."/>
            <person name="Yasunaga T."/>
            <person name="Barnwell J.W."/>
            <person name="Escalante A.A."/>
            <person name="Carlton J.M."/>
            <person name="Tanabe K."/>
        </authorList>
    </citation>
    <scope>NUCLEOTIDE SEQUENCE [LARGE SCALE GENOMIC DNA]</scope>
    <source>
        <strain evidence="2 3">B</strain>
    </source>
</reference>
<dbReference type="OMA" id="KDENCTY"/>
<gene>
    <name evidence="2" type="ORF">PCYB_001990</name>
</gene>
<evidence type="ECO:0008006" key="4">
    <source>
        <dbReference type="Google" id="ProtNLM"/>
    </source>
</evidence>
<keyword evidence="1" id="KW-0812">Transmembrane</keyword>
<name>K6UF43_PLACD</name>
<dbReference type="InterPro" id="IPR008780">
    <property type="entry name" value="Plasmodium_Vir"/>
</dbReference>
<accession>K6UF43</accession>
<dbReference type="Proteomes" id="UP000006319">
    <property type="component" value="Unassembled WGS sequence"/>
</dbReference>
<dbReference type="RefSeq" id="XP_004227669.1">
    <property type="nucleotide sequence ID" value="XM_004227621.1"/>
</dbReference>
<keyword evidence="3" id="KW-1185">Reference proteome</keyword>
<dbReference type="EMBL" id="DF157172">
    <property type="protein sequence ID" value="GAB69451.1"/>
    <property type="molecule type" value="Genomic_DNA"/>
</dbReference>
<sequence length="249" mass="30085">MNAYNNNGKDTIENNISTELTNIIFRVNKELKKDENCTYYIHGTFSEWRKKTDLHDYFENYSTFIQNISDKAKNETYCQYIDYINNLYKKYMNICCPCYSRPKYACEEHCPKFFKCNRKFFPIYLLDKLECKDNVSLQKENEKFESLIVDLDVIRKSQLVATNFYKMLTKDYFYRFIFSTYILLGIFLIIFLFYKFIPIGFILNKIISKEKQINYHNGEGNRKELLEYEKQYLNGNSNKNRLRIAYHST</sequence>
<protein>
    <recommendedName>
        <fullName evidence="4">CYIR protein</fullName>
    </recommendedName>
</protein>
<keyword evidence="1" id="KW-0472">Membrane</keyword>
<dbReference type="KEGG" id="pcy:PCYB_001990"/>